<name>A0A1H1NDX4_9GAMM</name>
<dbReference type="GO" id="GO:0005506">
    <property type="term" value="F:iron ion binding"/>
    <property type="evidence" value="ECO:0007669"/>
    <property type="project" value="InterPro"/>
</dbReference>
<gene>
    <name evidence="9" type="ORF">SAMN05216198_0883</name>
</gene>
<evidence type="ECO:0000256" key="6">
    <source>
        <dbReference type="ARBA" id="ARBA00023004"/>
    </source>
</evidence>
<evidence type="ECO:0000256" key="1">
    <source>
        <dbReference type="ARBA" id="ARBA00001971"/>
    </source>
</evidence>
<dbReference type="GO" id="GO:0016125">
    <property type="term" value="P:sterol metabolic process"/>
    <property type="evidence" value="ECO:0007669"/>
    <property type="project" value="TreeGrafter"/>
</dbReference>
<dbReference type="Pfam" id="PF00067">
    <property type="entry name" value="p450"/>
    <property type="match status" value="1"/>
</dbReference>
<dbReference type="GO" id="GO:0016705">
    <property type="term" value="F:oxidoreductase activity, acting on paired donors, with incorporation or reduction of molecular oxygen"/>
    <property type="evidence" value="ECO:0007669"/>
    <property type="project" value="InterPro"/>
</dbReference>
<dbReference type="EMBL" id="LT629748">
    <property type="protein sequence ID" value="SDR97176.1"/>
    <property type="molecule type" value="Genomic_DNA"/>
</dbReference>
<proteinExistence type="inferred from homology"/>
<keyword evidence="10" id="KW-1185">Reference proteome</keyword>
<accession>A0A1H1NDX4</accession>
<protein>
    <submittedName>
        <fullName evidence="9">Fatty-acid peroxygenase</fullName>
    </submittedName>
</protein>
<comment type="similarity">
    <text evidence="2">Belongs to the cytochrome P450 family.</text>
</comment>
<dbReference type="GO" id="GO:0004497">
    <property type="term" value="F:monooxygenase activity"/>
    <property type="evidence" value="ECO:0007669"/>
    <property type="project" value="UniProtKB-KW"/>
</dbReference>
<dbReference type="PRINTS" id="PR00463">
    <property type="entry name" value="EP450I"/>
</dbReference>
<sequence>MSSIPRDTAFDSSTAFLGSGYNFIADRCREYASDIFQTRIMLRSVYCVSGEDAARMFYVPGRFTRNHAMPPTTLSLLQDKGSSLTLTGEAHARRKEMFMSLMGPARLKQLVEIFEQEWRAQLPRWQAMPSVVLHTEAEYILCRSACRWVGITLDESQARQRTAELSAMVDGAGSIGPRNWNAQLLRQRTEHWARDLVRQARSHSRTDPHTPLDIIAHHTALHGHGVDYRTAAVELLNLLRPIVAVARYITFSALALHRHPHYRERLRDGEEGLAELFANEVRRFYPFFPAVGGIALEDFEWRDHQFQRGDWMLLDLHGTNHDPRIWQQPERFYPERFIDWDHSPYNFIPQGGGEYSHGHRCAGEWLTVEVVKSALKMLTSGMNYQVPEQDLSIRLSRMPAIVQSRFVINQVQSGSAT</sequence>
<dbReference type="InterPro" id="IPR036396">
    <property type="entry name" value="Cyt_P450_sf"/>
</dbReference>
<evidence type="ECO:0000256" key="7">
    <source>
        <dbReference type="ARBA" id="ARBA00023033"/>
    </source>
</evidence>
<dbReference type="RefSeq" id="WP_090272207.1">
    <property type="nucleotide sequence ID" value="NZ_LT629748.1"/>
</dbReference>
<evidence type="ECO:0000313" key="9">
    <source>
        <dbReference type="EMBL" id="SDR97176.1"/>
    </source>
</evidence>
<dbReference type="SUPFAM" id="SSF48264">
    <property type="entry name" value="Cytochrome P450"/>
    <property type="match status" value="1"/>
</dbReference>
<dbReference type="OrthoDB" id="9764248at2"/>
<keyword evidence="7" id="KW-0503">Monooxygenase</keyword>
<evidence type="ECO:0000256" key="2">
    <source>
        <dbReference type="ARBA" id="ARBA00010617"/>
    </source>
</evidence>
<comment type="cofactor">
    <cofactor evidence="1 8">
        <name>heme</name>
        <dbReference type="ChEBI" id="CHEBI:30413"/>
    </cofactor>
</comment>
<dbReference type="STRING" id="797277.SAMN05216198_0883"/>
<dbReference type="PANTHER" id="PTHR24286">
    <property type="entry name" value="CYTOCHROME P450 26"/>
    <property type="match status" value="1"/>
</dbReference>
<dbReference type="InterPro" id="IPR001128">
    <property type="entry name" value="Cyt_P450"/>
</dbReference>
<feature type="binding site" description="axial binding residue" evidence="8">
    <location>
        <position position="361"/>
    </location>
    <ligand>
        <name>heme</name>
        <dbReference type="ChEBI" id="CHEBI:30413"/>
    </ligand>
    <ligandPart>
        <name>Fe</name>
        <dbReference type="ChEBI" id="CHEBI:18248"/>
    </ligandPart>
</feature>
<evidence type="ECO:0000313" key="10">
    <source>
        <dbReference type="Proteomes" id="UP000243426"/>
    </source>
</evidence>
<organism evidence="9 10">
    <name type="scientific">Halopseudomonas litoralis</name>
    <dbReference type="NCBI Taxonomy" id="797277"/>
    <lineage>
        <taxon>Bacteria</taxon>
        <taxon>Pseudomonadati</taxon>
        <taxon>Pseudomonadota</taxon>
        <taxon>Gammaproteobacteria</taxon>
        <taxon>Pseudomonadales</taxon>
        <taxon>Pseudomonadaceae</taxon>
        <taxon>Halopseudomonas</taxon>
    </lineage>
</organism>
<dbReference type="Gene3D" id="1.10.630.10">
    <property type="entry name" value="Cytochrome P450"/>
    <property type="match status" value="1"/>
</dbReference>
<dbReference type="Proteomes" id="UP000243426">
    <property type="component" value="Chromosome I"/>
</dbReference>
<dbReference type="PANTHER" id="PTHR24286:SF24">
    <property type="entry name" value="LANOSTEROL 14-ALPHA DEMETHYLASE"/>
    <property type="match status" value="1"/>
</dbReference>
<dbReference type="GO" id="GO:0020037">
    <property type="term" value="F:heme binding"/>
    <property type="evidence" value="ECO:0007669"/>
    <property type="project" value="InterPro"/>
</dbReference>
<keyword evidence="3 8" id="KW-0349">Heme</keyword>
<evidence type="ECO:0000256" key="5">
    <source>
        <dbReference type="ARBA" id="ARBA00023002"/>
    </source>
</evidence>
<dbReference type="InterPro" id="IPR002401">
    <property type="entry name" value="Cyt_P450_E_grp-I"/>
</dbReference>
<dbReference type="CDD" id="cd11067">
    <property type="entry name" value="CYP152"/>
    <property type="match status" value="1"/>
</dbReference>
<keyword evidence="4 8" id="KW-0479">Metal-binding</keyword>
<reference evidence="10" key="1">
    <citation type="submission" date="2016-10" db="EMBL/GenBank/DDBJ databases">
        <authorList>
            <person name="Varghese N."/>
            <person name="Submissions S."/>
        </authorList>
    </citation>
    <scope>NUCLEOTIDE SEQUENCE [LARGE SCALE GENOMIC DNA]</scope>
    <source>
        <strain evidence="10">2SM5</strain>
    </source>
</reference>
<keyword evidence="5" id="KW-0560">Oxidoreductase</keyword>
<evidence type="ECO:0000256" key="3">
    <source>
        <dbReference type="ARBA" id="ARBA00022617"/>
    </source>
</evidence>
<dbReference type="AlphaFoldDB" id="A0A1H1NDX4"/>
<keyword evidence="6 8" id="KW-0408">Iron</keyword>
<evidence type="ECO:0000256" key="8">
    <source>
        <dbReference type="PIRSR" id="PIRSR602401-1"/>
    </source>
</evidence>
<evidence type="ECO:0000256" key="4">
    <source>
        <dbReference type="ARBA" id="ARBA00022723"/>
    </source>
</evidence>